<organism evidence="1">
    <name type="scientific">Pseudomonas fluorescens</name>
    <dbReference type="NCBI Taxonomy" id="294"/>
    <lineage>
        <taxon>Bacteria</taxon>
        <taxon>Pseudomonadati</taxon>
        <taxon>Pseudomonadota</taxon>
        <taxon>Gammaproteobacteria</taxon>
        <taxon>Pseudomonadales</taxon>
        <taxon>Pseudomonadaceae</taxon>
        <taxon>Pseudomonas</taxon>
    </lineage>
</organism>
<proteinExistence type="predicted"/>
<dbReference type="AlphaFoldDB" id="A0A220ITA4"/>
<name>A0A220ITA4_PSEFL</name>
<reference evidence="1" key="1">
    <citation type="submission" date="2017-01" db="EMBL/GenBank/DDBJ databases">
        <title>IS1411 activates the second repA gene of the plasmid pG20 in Pseudomonas fluorescens PC20.</title>
        <authorList>
            <person name="Naanuri E."/>
            <person name="Heinaru E."/>
            <person name="Joesaar M."/>
            <person name="Heinaru A."/>
        </authorList>
    </citation>
    <scope>NUCLEOTIDE SEQUENCE</scope>
    <source>
        <strain evidence="1">PC20</strain>
        <plasmid evidence="1">pPHE20</plasmid>
    </source>
</reference>
<keyword evidence="1" id="KW-0614">Plasmid</keyword>
<sequence>MKDDKRWNLWSLWTRWKFKRRGKEFTRCATYREDLVLRPELLAELAERSKNDTQPSSRL</sequence>
<evidence type="ECO:0000313" key="1">
    <source>
        <dbReference type="EMBL" id="ASI38102.1"/>
    </source>
</evidence>
<geneLocation type="plasmid" evidence="1">
    <name>pPHE20</name>
</geneLocation>
<accession>A0A220ITA4</accession>
<dbReference type="EMBL" id="KY503036">
    <property type="protein sequence ID" value="ASI38102.1"/>
    <property type="molecule type" value="Genomic_DNA"/>
</dbReference>
<protein>
    <submittedName>
        <fullName evidence="1">Uncharacterized protein</fullName>
    </submittedName>
</protein>